<name>A0A915JEZ1_ROMCU</name>
<keyword evidence="2" id="KW-1133">Transmembrane helix</keyword>
<feature type="compositionally biased region" description="Low complexity" evidence="1">
    <location>
        <begin position="447"/>
        <end position="459"/>
    </location>
</feature>
<keyword evidence="2" id="KW-0472">Membrane</keyword>
<evidence type="ECO:0000313" key="4">
    <source>
        <dbReference type="WBParaSite" id="nRc.2.0.1.t24759-RA"/>
    </source>
</evidence>
<feature type="transmembrane region" description="Helical" evidence="2">
    <location>
        <begin position="353"/>
        <end position="386"/>
    </location>
</feature>
<evidence type="ECO:0000256" key="2">
    <source>
        <dbReference type="SAM" id="Phobius"/>
    </source>
</evidence>
<dbReference type="WBParaSite" id="nRc.2.0.1.t24759-RA">
    <property type="protein sequence ID" value="nRc.2.0.1.t24759-RA"/>
    <property type="gene ID" value="nRc.2.0.1.g24759"/>
</dbReference>
<evidence type="ECO:0000256" key="1">
    <source>
        <dbReference type="SAM" id="MobiDB-lite"/>
    </source>
</evidence>
<evidence type="ECO:0000313" key="3">
    <source>
        <dbReference type="Proteomes" id="UP000887565"/>
    </source>
</evidence>
<reference evidence="4" key="1">
    <citation type="submission" date="2022-11" db="UniProtKB">
        <authorList>
            <consortium name="WormBaseParasite"/>
        </authorList>
    </citation>
    <scope>IDENTIFICATION</scope>
</reference>
<protein>
    <submittedName>
        <fullName evidence="4">Uncharacterized protein</fullName>
    </submittedName>
</protein>
<sequence>MCPTSNPNRKRCVDMAPADWFIASETSFINDLQDLSETLLSYNILKRIVDHTILEWRNLFEKTSNTDNGHRLGFYFTDKNFNVLKNICSSSDAKTGDSLKLPMPNQLKHIGQENRVPAMLREVEKQFYSCARSSPVQKIVILFVQKLPNKEIHKNWILDVLAKWRQITDVAVQVYVVAVSQVKDNLWTSLHTYNDRLGTDGDVFLNTYFETGAALESGLAQRVLHCACTRSRECRTATSIPCDNSECMKDCNLKPWGPWSVCYSTKRGDIKHRSRRNLTSGGRRYSEWTVSCRKQDILACVKPVGPTKIYEKLTTMPFPLIDEDYAVETLPLTSVSTMTEATTVITITTTTEWIVMGMSFPILIVAATAVCIISFACCIVATMFIFKGQGSSKRRVVVLDGGKLKKRSNFAAAPPPQFRSPTTSAPSQEEYDYGGGSPYSAATSPRQSQGYSQLQQPQSRSYEGEWDYGEPQPRNEWPAPRQSSLQRPPPTSQRSPSPTGKKAATTQRRQSKVAATYADLQPPAAYKKSMAATTPGYMTLKGFHTGSTARKLPAPKKSDANIGAYIMY</sequence>
<dbReference type="AlphaFoldDB" id="A0A915JEZ1"/>
<feature type="compositionally biased region" description="Low complexity" evidence="1">
    <location>
        <begin position="478"/>
        <end position="498"/>
    </location>
</feature>
<keyword evidence="3" id="KW-1185">Reference proteome</keyword>
<dbReference type="Proteomes" id="UP000887565">
    <property type="component" value="Unplaced"/>
</dbReference>
<accession>A0A915JEZ1</accession>
<organism evidence="3 4">
    <name type="scientific">Romanomermis culicivorax</name>
    <name type="common">Nematode worm</name>
    <dbReference type="NCBI Taxonomy" id="13658"/>
    <lineage>
        <taxon>Eukaryota</taxon>
        <taxon>Metazoa</taxon>
        <taxon>Ecdysozoa</taxon>
        <taxon>Nematoda</taxon>
        <taxon>Enoplea</taxon>
        <taxon>Dorylaimia</taxon>
        <taxon>Mermithida</taxon>
        <taxon>Mermithoidea</taxon>
        <taxon>Mermithidae</taxon>
        <taxon>Romanomermis</taxon>
    </lineage>
</organism>
<feature type="region of interest" description="Disordered" evidence="1">
    <location>
        <begin position="408"/>
        <end position="516"/>
    </location>
</feature>
<proteinExistence type="predicted"/>
<keyword evidence="2" id="KW-0812">Transmembrane</keyword>